<dbReference type="SUPFAM" id="SSF51445">
    <property type="entry name" value="(Trans)glycosidases"/>
    <property type="match status" value="1"/>
</dbReference>
<feature type="chain" id="PRO_5006026215" description="alpha-galactosidase" evidence="3">
    <location>
        <begin position="20"/>
        <end position="378"/>
    </location>
</feature>
<dbReference type="Gene3D" id="3.20.20.70">
    <property type="entry name" value="Aldolase class I"/>
    <property type="match status" value="1"/>
</dbReference>
<proteinExistence type="predicted"/>
<evidence type="ECO:0000256" key="1">
    <source>
        <dbReference type="ARBA" id="ARBA00001255"/>
    </source>
</evidence>
<sequence length="378" mass="41040">MVVFTGIALAALAFGSADARRGKDCYGLSATETVAETTKPVQVHSSTASASKTAVNYEAPTTTATNVPQNSTTEVSDISTRLPSAGVAFQLSDFAPGVQWQICIHYPIKHDSADDLIPSEAKVWDIDLGHAVDYPDMIPTLKEAGKFVICYFNAGAVQSWDTDKDSFPDEVIGKSLSFPFGDDEWYLDIRDSRVLTLMKARLDLAVEVGCDAVDPDNVDAWQWDPSEDPTGFSLESSDYTAYLQNLAEYAHSLQTKDGESLLVGQKNAPEIAADLVSSLDFAVLESCRGNSNPDEDAEPFCSDFQAYIDAGKPVLQIEYPPSVESTGAMSSSDEDYYCDPEDDDKGFSKIIKWASAQLDGWGQYCGGEPFRVLEAADE</sequence>
<protein>
    <recommendedName>
        <fullName evidence="2">alpha-galactosidase</fullName>
        <ecNumber evidence="2">3.2.1.22</ecNumber>
    </recommendedName>
</protein>
<evidence type="ECO:0000256" key="3">
    <source>
        <dbReference type="SAM" id="SignalP"/>
    </source>
</evidence>
<dbReference type="Proteomes" id="UP000050424">
    <property type="component" value="Unassembled WGS sequence"/>
</dbReference>
<dbReference type="InterPro" id="IPR004352">
    <property type="entry name" value="GH114_TIM-barrel"/>
</dbReference>
<dbReference type="InterPro" id="IPR013785">
    <property type="entry name" value="Aldolase_TIM"/>
</dbReference>
<dbReference type="GO" id="GO:0004557">
    <property type="term" value="F:alpha-galactosidase activity"/>
    <property type="evidence" value="ECO:0007669"/>
    <property type="project" value="UniProtKB-EC"/>
</dbReference>
<gene>
    <name evidence="5" type="ORF">AK830_g5416</name>
</gene>
<dbReference type="Pfam" id="PF03537">
    <property type="entry name" value="Glyco_hydro_114"/>
    <property type="match status" value="1"/>
</dbReference>
<accession>A0A0N8H791</accession>
<comment type="caution">
    <text evidence="5">The sequence shown here is derived from an EMBL/GenBank/DDBJ whole genome shotgun (WGS) entry which is preliminary data.</text>
</comment>
<dbReference type="PANTHER" id="PTHR35273">
    <property type="entry name" value="ALPHA-1,4 POLYGALACTOSAMINIDASE, PUTATIVE (AFU_ORTHOLOGUE AFUA_3G07890)-RELATED"/>
    <property type="match status" value="1"/>
</dbReference>
<reference evidence="5 6" key="1">
    <citation type="submission" date="2015-09" db="EMBL/GenBank/DDBJ databases">
        <title>Draft genome of a European isolate of the apple canker pathogen Neonectria ditissima.</title>
        <authorList>
            <person name="Gomez-Cortecero A."/>
            <person name="Harrison R.J."/>
            <person name="Armitage A.D."/>
        </authorList>
    </citation>
    <scope>NUCLEOTIDE SEQUENCE [LARGE SCALE GENOMIC DNA]</scope>
    <source>
        <strain evidence="5 6">R09/05</strain>
    </source>
</reference>
<organism evidence="5 6">
    <name type="scientific">Neonectria ditissima</name>
    <dbReference type="NCBI Taxonomy" id="78410"/>
    <lineage>
        <taxon>Eukaryota</taxon>
        <taxon>Fungi</taxon>
        <taxon>Dikarya</taxon>
        <taxon>Ascomycota</taxon>
        <taxon>Pezizomycotina</taxon>
        <taxon>Sordariomycetes</taxon>
        <taxon>Hypocreomycetidae</taxon>
        <taxon>Hypocreales</taxon>
        <taxon>Nectriaceae</taxon>
        <taxon>Neonectria</taxon>
    </lineage>
</organism>
<evidence type="ECO:0000259" key="4">
    <source>
        <dbReference type="Pfam" id="PF03537"/>
    </source>
</evidence>
<dbReference type="PANTHER" id="PTHR35273:SF2">
    <property type="entry name" value="ALPHA-GALACTOSIDASE"/>
    <property type="match status" value="1"/>
</dbReference>
<evidence type="ECO:0000256" key="2">
    <source>
        <dbReference type="ARBA" id="ARBA00012755"/>
    </source>
</evidence>
<comment type="catalytic activity">
    <reaction evidence="1">
        <text>Hydrolysis of terminal, non-reducing alpha-D-galactose residues in alpha-D-galactosides, including galactose oligosaccharides, galactomannans and galactolipids.</text>
        <dbReference type="EC" id="3.2.1.22"/>
    </reaction>
</comment>
<name>A0A0N8H791_9HYPO</name>
<feature type="domain" description="Glycoside-hydrolase family GH114 TIM-barrel" evidence="4">
    <location>
        <begin position="99"/>
        <end position="360"/>
    </location>
</feature>
<evidence type="ECO:0000313" key="5">
    <source>
        <dbReference type="EMBL" id="KPM41116.1"/>
    </source>
</evidence>
<dbReference type="EMBL" id="LKCW01000070">
    <property type="protein sequence ID" value="KPM41116.1"/>
    <property type="molecule type" value="Genomic_DNA"/>
</dbReference>
<dbReference type="InterPro" id="IPR017853">
    <property type="entry name" value="GH"/>
</dbReference>
<dbReference type="AlphaFoldDB" id="A0A0N8H791"/>
<keyword evidence="3" id="KW-0732">Signal</keyword>
<evidence type="ECO:0000313" key="6">
    <source>
        <dbReference type="Proteomes" id="UP000050424"/>
    </source>
</evidence>
<feature type="signal peptide" evidence="3">
    <location>
        <begin position="1"/>
        <end position="19"/>
    </location>
</feature>
<keyword evidence="6" id="KW-1185">Reference proteome</keyword>
<dbReference type="EC" id="3.2.1.22" evidence="2"/>
<dbReference type="STRING" id="78410.A0A0N8H791"/>
<dbReference type="OrthoDB" id="2108802at2759"/>